<dbReference type="Gene3D" id="3.90.1200.10">
    <property type="match status" value="1"/>
</dbReference>
<sequence length="384" mass="42541">MSDAVRSVLKNWFEHSRIESIQPIASGLSGAAVFRVSIAQGQTWALKRYPLHTSLSRVDQIHRVMVTAKNNGCDVVPELKRCGPKLGGPKRYDPGDAGVPNRYAIDDGQYVWELAQWIDGQPWREPATGTGLLVSDSAAAGDLAANAETERRRHEAMLRGGSAIAVFHRSVRSLGTQLQAPPCVLTRQKRLKELGSQMDAIIASDLMQVEHLHLRFSLQTAIERFRADWNRVTSPLAATLAALSHESVETQIVLGDVHAEHIFFANSCAGDAVESCSVVGIIDFDAVRMDAAATDLARWISSFLGECTDVHTAWHSVLAGYRLESSLDEQQEVIAKSIVQVSAWINLANWATWLLLDHQNFSYDDEQIAQRIDQWIRVIDKLGR</sequence>
<reference evidence="2 3" key="1">
    <citation type="submission" date="2024-02" db="EMBL/GenBank/DDBJ databases">
        <title>Rhodopirellula caenicola NBRC 110016.</title>
        <authorList>
            <person name="Ichikawa N."/>
            <person name="Katano-Makiyama Y."/>
            <person name="Hidaka K."/>
        </authorList>
    </citation>
    <scope>NUCLEOTIDE SEQUENCE [LARGE SCALE GENOMIC DNA]</scope>
    <source>
        <strain evidence="2 3">NBRC 110016</strain>
    </source>
</reference>
<dbReference type="Pfam" id="PF01636">
    <property type="entry name" value="APH"/>
    <property type="match status" value="1"/>
</dbReference>
<evidence type="ECO:0000259" key="1">
    <source>
        <dbReference type="Pfam" id="PF01636"/>
    </source>
</evidence>
<keyword evidence="3" id="KW-1185">Reference proteome</keyword>
<organism evidence="2 3">
    <name type="scientific">Novipirellula caenicola</name>
    <dbReference type="NCBI Taxonomy" id="1536901"/>
    <lineage>
        <taxon>Bacteria</taxon>
        <taxon>Pseudomonadati</taxon>
        <taxon>Planctomycetota</taxon>
        <taxon>Planctomycetia</taxon>
        <taxon>Pirellulales</taxon>
        <taxon>Pirellulaceae</taxon>
        <taxon>Novipirellula</taxon>
    </lineage>
</organism>
<gene>
    <name evidence="2" type="ORF">Rcae01_01081</name>
</gene>
<dbReference type="SUPFAM" id="SSF56112">
    <property type="entry name" value="Protein kinase-like (PK-like)"/>
    <property type="match status" value="1"/>
</dbReference>
<dbReference type="RefSeq" id="WP_345682652.1">
    <property type="nucleotide sequence ID" value="NZ_BAABRO010000002.1"/>
</dbReference>
<feature type="domain" description="Aminoglycoside phosphotransferase" evidence="1">
    <location>
        <begin position="21"/>
        <end position="300"/>
    </location>
</feature>
<comment type="caution">
    <text evidence="2">The sequence shown here is derived from an EMBL/GenBank/DDBJ whole genome shotgun (WGS) entry which is preliminary data.</text>
</comment>
<dbReference type="Proteomes" id="UP001416858">
    <property type="component" value="Unassembled WGS sequence"/>
</dbReference>
<protein>
    <recommendedName>
        <fullName evidence="1">Aminoglycoside phosphotransferase domain-containing protein</fullName>
    </recommendedName>
</protein>
<evidence type="ECO:0000313" key="3">
    <source>
        <dbReference type="Proteomes" id="UP001416858"/>
    </source>
</evidence>
<accession>A0ABP9VKB2</accession>
<evidence type="ECO:0000313" key="2">
    <source>
        <dbReference type="EMBL" id="GAA5505636.1"/>
    </source>
</evidence>
<dbReference type="EMBL" id="BAABRO010000002">
    <property type="protein sequence ID" value="GAA5505636.1"/>
    <property type="molecule type" value="Genomic_DNA"/>
</dbReference>
<dbReference type="InterPro" id="IPR002575">
    <property type="entry name" value="Aminoglycoside_PTrfase"/>
</dbReference>
<proteinExistence type="predicted"/>
<name>A0ABP9VKB2_9BACT</name>
<dbReference type="InterPro" id="IPR011009">
    <property type="entry name" value="Kinase-like_dom_sf"/>
</dbReference>